<dbReference type="AlphaFoldDB" id="A0ABD0P315"/>
<accession>A0ABD0P315</accession>
<organism evidence="6 7">
    <name type="scientific">Cirrhinus mrigala</name>
    <name type="common">Mrigala</name>
    <dbReference type="NCBI Taxonomy" id="683832"/>
    <lineage>
        <taxon>Eukaryota</taxon>
        <taxon>Metazoa</taxon>
        <taxon>Chordata</taxon>
        <taxon>Craniata</taxon>
        <taxon>Vertebrata</taxon>
        <taxon>Euteleostomi</taxon>
        <taxon>Actinopterygii</taxon>
        <taxon>Neopterygii</taxon>
        <taxon>Teleostei</taxon>
        <taxon>Ostariophysi</taxon>
        <taxon>Cypriniformes</taxon>
        <taxon>Cyprinidae</taxon>
        <taxon>Labeoninae</taxon>
        <taxon>Labeonini</taxon>
        <taxon>Cirrhinus</taxon>
    </lineage>
</organism>
<keyword evidence="4" id="KW-0472">Membrane</keyword>
<evidence type="ECO:0000256" key="3">
    <source>
        <dbReference type="ARBA" id="ARBA00022989"/>
    </source>
</evidence>
<feature type="non-terminal residue" evidence="6">
    <location>
        <position position="1"/>
    </location>
</feature>
<dbReference type="Proteomes" id="UP001529510">
    <property type="component" value="Unassembled WGS sequence"/>
</dbReference>
<evidence type="ECO:0000313" key="6">
    <source>
        <dbReference type="EMBL" id="KAL0168412.1"/>
    </source>
</evidence>
<name>A0ABD0P315_CIRMR</name>
<dbReference type="SUPFAM" id="SSF53822">
    <property type="entry name" value="Periplasmic binding protein-like I"/>
    <property type="match status" value="1"/>
</dbReference>
<gene>
    <name evidence="6" type="ORF">M9458_036634</name>
</gene>
<evidence type="ECO:0000256" key="1">
    <source>
        <dbReference type="ARBA" id="ARBA00004370"/>
    </source>
</evidence>
<dbReference type="Gene3D" id="3.40.50.2300">
    <property type="match status" value="1"/>
</dbReference>
<evidence type="ECO:0000313" key="7">
    <source>
        <dbReference type="Proteomes" id="UP001529510"/>
    </source>
</evidence>
<dbReference type="GO" id="GO:0016020">
    <property type="term" value="C:membrane"/>
    <property type="evidence" value="ECO:0007669"/>
    <property type="project" value="UniProtKB-SubCell"/>
</dbReference>
<dbReference type="Pfam" id="PF01094">
    <property type="entry name" value="ANF_receptor"/>
    <property type="match status" value="1"/>
</dbReference>
<dbReference type="EMBL" id="JAMKFB020000018">
    <property type="protein sequence ID" value="KAL0168412.1"/>
    <property type="molecule type" value="Genomic_DNA"/>
</dbReference>
<dbReference type="InterPro" id="IPR028082">
    <property type="entry name" value="Peripla_BP_I"/>
</dbReference>
<comment type="caution">
    <text evidence="6">The sequence shown here is derived from an EMBL/GenBank/DDBJ whole genome shotgun (WGS) entry which is preliminary data.</text>
</comment>
<protein>
    <recommendedName>
        <fullName evidence="5">Receptor ligand binding region domain-containing protein</fullName>
    </recommendedName>
</protein>
<keyword evidence="7" id="KW-1185">Reference proteome</keyword>
<comment type="subcellular location">
    <subcellularLocation>
        <location evidence="1">Membrane</location>
    </subcellularLocation>
</comment>
<keyword evidence="3" id="KW-1133">Transmembrane helix</keyword>
<keyword evidence="2" id="KW-0812">Transmembrane</keyword>
<proteinExistence type="predicted"/>
<dbReference type="InterPro" id="IPR001828">
    <property type="entry name" value="ANF_lig-bd_rcpt"/>
</dbReference>
<sequence length="51" mass="5650">DYGNNGIAAFEEAAKQEGICIEYSEAVFKTDPEEQFLKTLQVIKKGTARVV</sequence>
<evidence type="ECO:0000259" key="5">
    <source>
        <dbReference type="Pfam" id="PF01094"/>
    </source>
</evidence>
<evidence type="ECO:0000256" key="4">
    <source>
        <dbReference type="ARBA" id="ARBA00023136"/>
    </source>
</evidence>
<evidence type="ECO:0000256" key="2">
    <source>
        <dbReference type="ARBA" id="ARBA00022692"/>
    </source>
</evidence>
<reference evidence="6 7" key="1">
    <citation type="submission" date="2024-05" db="EMBL/GenBank/DDBJ databases">
        <title>Genome sequencing and assembly of Indian major carp, Cirrhinus mrigala (Hamilton, 1822).</title>
        <authorList>
            <person name="Mohindra V."/>
            <person name="Chowdhury L.M."/>
            <person name="Lal K."/>
            <person name="Jena J.K."/>
        </authorList>
    </citation>
    <scope>NUCLEOTIDE SEQUENCE [LARGE SCALE GENOMIC DNA]</scope>
    <source>
        <strain evidence="6">CM1030</strain>
        <tissue evidence="6">Blood</tissue>
    </source>
</reference>
<feature type="non-terminal residue" evidence="6">
    <location>
        <position position="51"/>
    </location>
</feature>
<feature type="domain" description="Receptor ligand binding region" evidence="5">
    <location>
        <begin position="1"/>
        <end position="51"/>
    </location>
</feature>